<gene>
    <name evidence="2" type="ORF">E4656_19570</name>
</gene>
<feature type="transmembrane region" description="Helical" evidence="1">
    <location>
        <begin position="115"/>
        <end position="136"/>
    </location>
</feature>
<dbReference type="RefSeq" id="WP_135485016.1">
    <property type="nucleotide sequence ID" value="NZ_SRMF01000017.1"/>
</dbReference>
<name>A0A4Z0WA22_9GAMM</name>
<dbReference type="GO" id="GO:0016020">
    <property type="term" value="C:membrane"/>
    <property type="evidence" value="ECO:0007669"/>
    <property type="project" value="InterPro"/>
</dbReference>
<evidence type="ECO:0000256" key="1">
    <source>
        <dbReference type="SAM" id="Phobius"/>
    </source>
</evidence>
<dbReference type="Pfam" id="PF02325">
    <property type="entry name" value="CCB3_YggT"/>
    <property type="match status" value="2"/>
</dbReference>
<dbReference type="AlphaFoldDB" id="A0A4Z0WA22"/>
<evidence type="ECO:0000313" key="2">
    <source>
        <dbReference type="EMBL" id="TGG90069.1"/>
    </source>
</evidence>
<reference evidence="2 3" key="1">
    <citation type="submission" date="2019-04" db="EMBL/GenBank/DDBJ databases">
        <title>Natronospirillum operosus gen. nov., sp. nov., a haloalkaliphilic satellite isolated from decaying biomass of laboratory culture of cyanobacterium Geitlerinema sp. and proposal of Natronospirillaceae fam. nov. and Saccharospirillaceae fam. nov.</title>
        <authorList>
            <person name="Kevbrin V."/>
            <person name="Boltyanskaya Y."/>
            <person name="Koziaeva V."/>
            <person name="Grouzdev D.S."/>
            <person name="Park M."/>
            <person name="Cho J."/>
        </authorList>
    </citation>
    <scope>NUCLEOTIDE SEQUENCE [LARGE SCALE GENOMIC DNA]</scope>
    <source>
        <strain evidence="2 3">G-116</strain>
    </source>
</reference>
<sequence length="195" mass="21154">MAELIVLIVKTGFALVLIALAARFMAQVAQVDPYGPMAETVRKISNPFVSPFMLVIPRIRGLDLPALLVIWLLQVVMAFILVSMLPQLNAAVSTIIVGGAFATAGLILEVTRWSMIIVAIGSWLSSGAPNPLLAFLRDMIEPVVAPFRKLNLQVGMLDLSYLLAFLVLYIVHGILRAIAYSIVPMGQVRVAFLGI</sequence>
<feature type="transmembrane region" description="Helical" evidence="1">
    <location>
        <begin position="62"/>
        <end position="82"/>
    </location>
</feature>
<dbReference type="EMBL" id="SRMF01000017">
    <property type="protein sequence ID" value="TGG90069.1"/>
    <property type="molecule type" value="Genomic_DNA"/>
</dbReference>
<dbReference type="InterPro" id="IPR003425">
    <property type="entry name" value="CCB3/YggT"/>
</dbReference>
<comment type="caution">
    <text evidence="2">The sequence shown here is derived from an EMBL/GenBank/DDBJ whole genome shotgun (WGS) entry which is preliminary data.</text>
</comment>
<protein>
    <submittedName>
        <fullName evidence="2">YggT family protein</fullName>
    </submittedName>
</protein>
<organism evidence="2 3">
    <name type="scientific">Natronospirillum operosum</name>
    <dbReference type="NCBI Taxonomy" id="2759953"/>
    <lineage>
        <taxon>Bacteria</taxon>
        <taxon>Pseudomonadati</taxon>
        <taxon>Pseudomonadota</taxon>
        <taxon>Gammaproteobacteria</taxon>
        <taxon>Oceanospirillales</taxon>
        <taxon>Natronospirillaceae</taxon>
        <taxon>Natronospirillum</taxon>
    </lineage>
</organism>
<keyword evidence="3" id="KW-1185">Reference proteome</keyword>
<feature type="transmembrane region" description="Helical" evidence="1">
    <location>
        <begin position="88"/>
        <end position="108"/>
    </location>
</feature>
<accession>A0A4Z0WA22</accession>
<keyword evidence="1" id="KW-1133">Transmembrane helix</keyword>
<keyword evidence="1" id="KW-0472">Membrane</keyword>
<feature type="transmembrane region" description="Helical" evidence="1">
    <location>
        <begin position="6"/>
        <end position="26"/>
    </location>
</feature>
<feature type="transmembrane region" description="Helical" evidence="1">
    <location>
        <begin position="156"/>
        <end position="179"/>
    </location>
</feature>
<keyword evidence="1" id="KW-0812">Transmembrane</keyword>
<evidence type="ECO:0000313" key="3">
    <source>
        <dbReference type="Proteomes" id="UP000297475"/>
    </source>
</evidence>
<dbReference type="Proteomes" id="UP000297475">
    <property type="component" value="Unassembled WGS sequence"/>
</dbReference>
<dbReference type="OrthoDB" id="9806665at2"/>
<proteinExistence type="predicted"/>